<dbReference type="Gene3D" id="3.30.420.40">
    <property type="match status" value="2"/>
</dbReference>
<dbReference type="PANTHER" id="PTHR18964:SF173">
    <property type="entry name" value="GLUCOKINASE"/>
    <property type="match status" value="1"/>
</dbReference>
<dbReference type="Pfam" id="PF00480">
    <property type="entry name" value="ROK"/>
    <property type="match status" value="1"/>
</dbReference>
<dbReference type="STRING" id="585529.HMPREF0291_11237"/>
<evidence type="ECO:0000256" key="1">
    <source>
        <dbReference type="ARBA" id="ARBA00006479"/>
    </source>
</evidence>
<dbReference type="eggNOG" id="COG1940">
    <property type="taxonomic scope" value="Bacteria"/>
</dbReference>
<dbReference type="SUPFAM" id="SSF53067">
    <property type="entry name" value="Actin-like ATPase domain"/>
    <property type="match status" value="1"/>
</dbReference>
<keyword evidence="3" id="KW-1185">Reference proteome</keyword>
<dbReference type="PANTHER" id="PTHR18964">
    <property type="entry name" value="ROK (REPRESSOR, ORF, KINASE) FAMILY"/>
    <property type="match status" value="1"/>
</dbReference>
<accession>D7WEK3</accession>
<dbReference type="RefSeq" id="WP_005289522.1">
    <property type="nucleotide sequence ID" value="NZ_CM000961.1"/>
</dbReference>
<name>D7WEK3_9CORY</name>
<dbReference type="EMBL" id="ACLJ02000003">
    <property type="protein sequence ID" value="EFK53580.1"/>
    <property type="molecule type" value="Genomic_DNA"/>
</dbReference>
<reference evidence="2" key="1">
    <citation type="submission" date="2010-06" db="EMBL/GenBank/DDBJ databases">
        <authorList>
            <person name="Muzny D."/>
            <person name="Qin X."/>
            <person name="Buhay C."/>
            <person name="Dugan-Rocha S."/>
            <person name="Ding Y."/>
            <person name="Chen G."/>
            <person name="Hawes A."/>
            <person name="Holder M."/>
            <person name="Jhangiani S."/>
            <person name="Johnson A."/>
            <person name="Khan Z."/>
            <person name="Li Z."/>
            <person name="Liu W."/>
            <person name="Liu X."/>
            <person name="Perez L."/>
            <person name="Shen H."/>
            <person name="Wang Q."/>
            <person name="Watt J."/>
            <person name="Xi L."/>
            <person name="Xin Y."/>
            <person name="Zhou J."/>
            <person name="Deng J."/>
            <person name="Jiang H."/>
            <person name="Liu Y."/>
            <person name="Qu J."/>
            <person name="Song X.-Z."/>
            <person name="Zhang L."/>
            <person name="Villasana D."/>
            <person name="Johnson A."/>
            <person name="Liu J."/>
            <person name="Liyanage D."/>
            <person name="Lorensuhewa L."/>
            <person name="Robinson T."/>
            <person name="Song A."/>
            <person name="Song B.-B."/>
            <person name="Dinh H."/>
            <person name="Thornton R."/>
            <person name="Coyle M."/>
            <person name="Francisco L."/>
            <person name="Jackson L."/>
            <person name="Javaid M."/>
            <person name="Korchina V."/>
            <person name="Kovar C."/>
            <person name="Mata R."/>
            <person name="Mathew T."/>
            <person name="Ngo R."/>
            <person name="Nguyen L."/>
            <person name="Nguyen N."/>
            <person name="Okwuonu G."/>
            <person name="Ongeri F."/>
            <person name="Pham C."/>
            <person name="Simmons D."/>
            <person name="Wilczek-Boney K."/>
            <person name="Hale W."/>
            <person name="Jakkamsetti A."/>
            <person name="Pham P."/>
            <person name="Ruth R."/>
            <person name="San Lucas F."/>
            <person name="Warren J."/>
            <person name="Zhang J."/>
            <person name="Zhao Z."/>
            <person name="Zhou C."/>
            <person name="Zhu D."/>
            <person name="Lee S."/>
            <person name="Bess C."/>
            <person name="Blankenburg K."/>
            <person name="Forbes L."/>
            <person name="Fu Q."/>
            <person name="Gubbala S."/>
            <person name="Hirani K."/>
            <person name="Jayaseelan J.C."/>
            <person name="Lara F."/>
            <person name="Munidasa M."/>
            <person name="Palculict T."/>
            <person name="Patil S."/>
            <person name="Pu L.-L."/>
            <person name="Saada N."/>
            <person name="Tang L."/>
            <person name="Weissenberger G."/>
            <person name="Zhu Y."/>
            <person name="Hemphill L."/>
            <person name="Shang Y."/>
            <person name="Youmans B."/>
            <person name="Ayvaz T."/>
            <person name="Ross M."/>
            <person name="Santibanez J."/>
            <person name="Aqrawi P."/>
            <person name="Gross S."/>
            <person name="Joshi V."/>
            <person name="Fowler G."/>
            <person name="Nazareth L."/>
            <person name="Reid J."/>
            <person name="Worley K."/>
            <person name="Petrosino J."/>
            <person name="Highlander S."/>
            <person name="Gibbs R."/>
        </authorList>
    </citation>
    <scope>NUCLEOTIDE SEQUENCE [LARGE SCALE GENOMIC DNA]</scope>
    <source>
        <strain evidence="2">ATCC 33030</strain>
    </source>
</reference>
<dbReference type="CDD" id="cd24061">
    <property type="entry name" value="ASKHA_NBD_ROK_SgGLK-like"/>
    <property type="match status" value="1"/>
</dbReference>
<dbReference type="HOGENOM" id="CLU_036604_0_0_11"/>
<sequence length="312" mass="33041">MVTIGFDIGGTNTRAGVVDKHGDIVDVEETHTPHDADGLTHAIVELVEVLRRRHSIGAVGLAVAGFLDPDCEVVRFAPHLPWQDNAPVKQLLEEELELPVCLEHDANAAAWGEYRYGAAQDADTWVFFAVGTGIGATLMHHGEIYRGSFGTAPEFGHITVVQGGRACSCGKQGCLERYASGTALVDTAVEIATKGGFEPCTLYRRAVDKRATGNDVVAAARNGDALALATMDDFACWLGQGLSIVSDVLDPELIVLGGGVSADADLFLDAAHEAMRRNMVGSGFRPIPRLQTADLGPQAGMIGVADLARKLL</sequence>
<dbReference type="OrthoDB" id="9810372at2"/>
<dbReference type="InterPro" id="IPR043129">
    <property type="entry name" value="ATPase_NBD"/>
</dbReference>
<evidence type="ECO:0000313" key="2">
    <source>
        <dbReference type="EMBL" id="EFK53580.1"/>
    </source>
</evidence>
<dbReference type="AlphaFoldDB" id="D7WEK3"/>
<gene>
    <name evidence="2" type="ORF">HMPREF0291_11237</name>
</gene>
<proteinExistence type="inferred from homology"/>
<organism evidence="2 3">
    <name type="scientific">Corynebacterium genitalium ATCC 33030</name>
    <dbReference type="NCBI Taxonomy" id="585529"/>
    <lineage>
        <taxon>Bacteria</taxon>
        <taxon>Bacillati</taxon>
        <taxon>Actinomycetota</taxon>
        <taxon>Actinomycetes</taxon>
        <taxon>Mycobacteriales</taxon>
        <taxon>Corynebacteriaceae</taxon>
        <taxon>Corynebacterium</taxon>
    </lineage>
</organism>
<comment type="similarity">
    <text evidence="1">Belongs to the ROK (NagC/XylR) family.</text>
</comment>
<dbReference type="Proteomes" id="UP000004208">
    <property type="component" value="Unassembled WGS sequence"/>
</dbReference>
<protein>
    <submittedName>
        <fullName evidence="2">ROK family protein</fullName>
    </submittedName>
</protein>
<dbReference type="InterPro" id="IPR000600">
    <property type="entry name" value="ROK"/>
</dbReference>
<comment type="caution">
    <text evidence="2">The sequence shown here is derived from an EMBL/GenBank/DDBJ whole genome shotgun (WGS) entry which is preliminary data.</text>
</comment>
<evidence type="ECO:0000313" key="3">
    <source>
        <dbReference type="Proteomes" id="UP000004208"/>
    </source>
</evidence>